<dbReference type="EMBL" id="CP000061">
    <property type="protein sequence ID" value="ABC65712.1"/>
    <property type="molecule type" value="Genomic_DNA"/>
</dbReference>
<dbReference type="STRING" id="322098.AYWB_595"/>
<dbReference type="AlphaFoldDB" id="Q2NIN1"/>
<reference evidence="1 2" key="1">
    <citation type="journal article" date="2006" name="J. Bacteriol.">
        <title>Living with genome instability: the adaptation of phytoplasmas to diverse environments of their insect and plant hosts.</title>
        <authorList>
            <person name="Bai X."/>
            <person name="Zhang J."/>
            <person name="Ewing A."/>
            <person name="Miller S.A."/>
            <person name="Jancso Radek A."/>
            <person name="Shevchenko D.V."/>
            <person name="Tsukerman K."/>
            <person name="Walunas T."/>
            <person name="Lapidus A."/>
            <person name="Campbell J.W."/>
            <person name="Hogenhout S.A."/>
        </authorList>
    </citation>
    <scope>NUCLEOTIDE SEQUENCE [LARGE SCALE GENOMIC DNA]</scope>
    <source>
        <strain evidence="1 2">AYWB</strain>
    </source>
</reference>
<sequence length="54" mass="6757">MFVFFVFFKLFFIHLLKLYYQKNLKNIKIPKKLYQNFYPKNNKTIQKLKTKPNP</sequence>
<dbReference type="KEGG" id="ayw:AYWB_595"/>
<dbReference type="HOGENOM" id="CLU_3039999_0_0_14"/>
<name>Q2NIN1_AYWBP</name>
<gene>
    <name evidence="1" type="ordered locus">AYWB_595</name>
</gene>
<evidence type="ECO:0000313" key="1">
    <source>
        <dbReference type="EMBL" id="ABC65712.1"/>
    </source>
</evidence>
<proteinExistence type="predicted"/>
<keyword evidence="2" id="KW-1185">Reference proteome</keyword>
<dbReference type="Proteomes" id="UP000001934">
    <property type="component" value="Chromosome"/>
</dbReference>
<evidence type="ECO:0000313" key="2">
    <source>
        <dbReference type="Proteomes" id="UP000001934"/>
    </source>
</evidence>
<accession>Q2NIN1</accession>
<protein>
    <submittedName>
        <fullName evidence="1">Uncharacterized protein</fullName>
    </submittedName>
</protein>
<organism evidence="1 2">
    <name type="scientific">Aster yellows witches'-broom phytoplasma (strain AYWB)</name>
    <dbReference type="NCBI Taxonomy" id="322098"/>
    <lineage>
        <taxon>Bacteria</taxon>
        <taxon>Bacillati</taxon>
        <taxon>Mycoplasmatota</taxon>
        <taxon>Mollicutes</taxon>
        <taxon>Acholeplasmatales</taxon>
        <taxon>Acholeplasmataceae</taxon>
        <taxon>Candidatus Phytoplasma</taxon>
        <taxon>16SrI (Aster yellows group)</taxon>
    </lineage>
</organism>